<evidence type="ECO:0000313" key="11">
    <source>
        <dbReference type="EMBL" id="PRX13195.1"/>
    </source>
</evidence>
<dbReference type="GO" id="GO:0009279">
    <property type="term" value="C:cell outer membrane"/>
    <property type="evidence" value="ECO:0007669"/>
    <property type="project" value="UniProtKB-SubCell"/>
</dbReference>
<dbReference type="NCBIfam" id="TIGR04056">
    <property type="entry name" value="OMP_RagA_SusC"/>
    <property type="match status" value="1"/>
</dbReference>
<dbReference type="Gene3D" id="2.60.40.1120">
    <property type="entry name" value="Carboxypeptidase-like, regulatory domain"/>
    <property type="match status" value="1"/>
</dbReference>
<evidence type="ECO:0000313" key="13">
    <source>
        <dbReference type="Proteomes" id="UP000239997"/>
    </source>
</evidence>
<accession>A0A084JZ20</accession>
<dbReference type="InterPro" id="IPR037066">
    <property type="entry name" value="Plug_dom_sf"/>
</dbReference>
<keyword evidence="13" id="KW-1185">Reference proteome</keyword>
<feature type="domain" description="TonB-dependent receptor plug" evidence="9">
    <location>
        <begin position="112"/>
        <end position="218"/>
    </location>
</feature>
<keyword evidence="8" id="KW-0732">Signal</keyword>
<evidence type="ECO:0000256" key="4">
    <source>
        <dbReference type="ARBA" id="ARBA00022692"/>
    </source>
</evidence>
<organism evidence="10 12">
    <name type="scientific">Nonlabens ulvanivorans</name>
    <name type="common">Persicivirga ulvanivorans</name>
    <dbReference type="NCBI Taxonomy" id="906888"/>
    <lineage>
        <taxon>Bacteria</taxon>
        <taxon>Pseudomonadati</taxon>
        <taxon>Bacteroidota</taxon>
        <taxon>Flavobacteriia</taxon>
        <taxon>Flavobacteriales</taxon>
        <taxon>Flavobacteriaceae</taxon>
        <taxon>Nonlabens</taxon>
    </lineage>
</organism>
<dbReference type="NCBIfam" id="TIGR04057">
    <property type="entry name" value="SusC_RagA_signa"/>
    <property type="match status" value="1"/>
</dbReference>
<feature type="chain" id="PRO_5001777897" evidence="8">
    <location>
        <begin position="23"/>
        <end position="1015"/>
    </location>
</feature>
<evidence type="ECO:0000313" key="10">
    <source>
        <dbReference type="EMBL" id="KEZ94204.1"/>
    </source>
</evidence>
<sequence length="1015" mass="112491">MKTKLNGILTLFLALVVQFAIAQTVTGKVTDASGEPVLGATVLVKGSSNATTTDFDGNYSISAVATDVLVYSFAGYTPQEVPVGDRSAINIVMEEALDAVVVQAYRTASVAKSNVAATTITSDDIVDRPNASVIQRLQGQIPGLTVQTNTGQPGANSLIQLRGISSINGNTEPLIVVDGVPVDEDAFRTFNPNDIETTTVLKDAAATAIYGNRGANGVIVITTRGGKYNSPLTVNYSAQTAFTELIDTDYNLYDAQGYLSLENRRGTGRGATLTQAEIDAFDVNTDWRDTFFRTGVSQQHNLSLRSGGENLTQFTSLNYTKQEGSLLASDLQRMNLRTNISGKSDNGKFNFSTTAALGFSKNNSQTEPETRNNAIYFNSIFNANNGLPYFDPNNIDVELENWVNSLQAIYAPYVTLDNVRMNGNREDEIKLILGGDASYKITDKLTARYRIGVDYTSEVGLRYADPRSGLARVRASFIGPDEVEGFQNESYFRDFRFNSNINLGYATKFGKGETDREKKHSFLANIYLEYVKAHFKSFNFSQTGLDPRTFSPGNDGGAFISDNLDNDEFVPTVGSAKASTGLFSYFGEVDYDYDERFGFTGTLRRDASSRFTEDNAWGTFWSVAGRWNLHKEKFMENATFINSLKLRASYGTTGNDRISSTYYGALNNTRTLFGTGISYADNQTFVRTQLGNTDLRWETIKQANVGIEFAMLDSRLRGTLEVYDKKTEDLFFSRFVSLVNGVSSQNANLGDIQNRGVELGISYDVLRANNKDQLGVNVYANVNYNRNKVLFVDLPDGLQDNGTNVIQVGEQINEFFVVPYLGVNPANGNLLFEDINGNPTEAPTLADRRLTGTDSAPDFQGGFGINLDYKNFFFETQFNFMTGLSRFDFNQQDYYDITSLGLYNLSADLERAWTPTNRITDIPSLDATNSDPGVTSDRFLKDSDFLRLRFVQLGYNLDQKLLDKTFLSSGRIYVNAENLITWSEWLGSDPESQRLSEYNRYPTPRTISVGLDLNF</sequence>
<evidence type="ECO:0000256" key="1">
    <source>
        <dbReference type="ARBA" id="ARBA00004571"/>
    </source>
</evidence>
<dbReference type="Proteomes" id="UP000028531">
    <property type="component" value="Unassembled WGS sequence"/>
</dbReference>
<dbReference type="SUPFAM" id="SSF56935">
    <property type="entry name" value="Porins"/>
    <property type="match status" value="1"/>
</dbReference>
<comment type="caution">
    <text evidence="10">The sequence shown here is derived from an EMBL/GenBank/DDBJ whole genome shotgun (WGS) entry which is preliminary data.</text>
</comment>
<evidence type="ECO:0000256" key="5">
    <source>
        <dbReference type="ARBA" id="ARBA00023136"/>
    </source>
</evidence>
<dbReference type="EMBL" id="PVNA01000004">
    <property type="protein sequence ID" value="PRX13195.1"/>
    <property type="molecule type" value="Genomic_DNA"/>
</dbReference>
<keyword evidence="4 7" id="KW-0812">Transmembrane</keyword>
<dbReference type="Pfam" id="PF13715">
    <property type="entry name" value="CarbopepD_reg_2"/>
    <property type="match status" value="1"/>
</dbReference>
<keyword evidence="5 7" id="KW-0472">Membrane</keyword>
<evidence type="ECO:0000256" key="6">
    <source>
        <dbReference type="ARBA" id="ARBA00023237"/>
    </source>
</evidence>
<dbReference type="EMBL" id="JPJI01000023">
    <property type="protein sequence ID" value="KEZ94204.1"/>
    <property type="molecule type" value="Genomic_DNA"/>
</dbReference>
<evidence type="ECO:0000256" key="8">
    <source>
        <dbReference type="SAM" id="SignalP"/>
    </source>
</evidence>
<name>A0A084JZ20_NONUL</name>
<dbReference type="InterPro" id="IPR012910">
    <property type="entry name" value="Plug_dom"/>
</dbReference>
<evidence type="ECO:0000256" key="3">
    <source>
        <dbReference type="ARBA" id="ARBA00022452"/>
    </source>
</evidence>
<evidence type="ECO:0000256" key="2">
    <source>
        <dbReference type="ARBA" id="ARBA00022448"/>
    </source>
</evidence>
<dbReference type="InterPro" id="IPR023996">
    <property type="entry name" value="TonB-dep_OMP_SusC/RagA"/>
</dbReference>
<dbReference type="SUPFAM" id="SSF49464">
    <property type="entry name" value="Carboxypeptidase regulatory domain-like"/>
    <property type="match status" value="1"/>
</dbReference>
<dbReference type="PROSITE" id="PS52016">
    <property type="entry name" value="TONB_DEPENDENT_REC_3"/>
    <property type="match status" value="1"/>
</dbReference>
<dbReference type="Proteomes" id="UP000239997">
    <property type="component" value="Unassembled WGS sequence"/>
</dbReference>
<dbReference type="InterPro" id="IPR023997">
    <property type="entry name" value="TonB-dep_OMP_SusC/RagA_CS"/>
</dbReference>
<dbReference type="Gene3D" id="2.170.130.10">
    <property type="entry name" value="TonB-dependent receptor, plug domain"/>
    <property type="match status" value="1"/>
</dbReference>
<dbReference type="Gene3D" id="2.40.170.20">
    <property type="entry name" value="TonB-dependent receptor, beta-barrel domain"/>
    <property type="match status" value="1"/>
</dbReference>
<proteinExistence type="inferred from homology"/>
<dbReference type="InterPro" id="IPR008969">
    <property type="entry name" value="CarboxyPept-like_regulatory"/>
</dbReference>
<protein>
    <submittedName>
        <fullName evidence="11">TonB-linked SusC/RagA family outer membrane protein</fullName>
    </submittedName>
</protein>
<comment type="subcellular location">
    <subcellularLocation>
        <location evidence="1 7">Cell outer membrane</location>
        <topology evidence="1 7">Multi-pass membrane protein</topology>
    </subcellularLocation>
</comment>
<gene>
    <name evidence="10" type="ORF">IL45_03380</name>
    <name evidence="11" type="ORF">LY02_02256</name>
</gene>
<evidence type="ECO:0000313" key="12">
    <source>
        <dbReference type="Proteomes" id="UP000028531"/>
    </source>
</evidence>
<dbReference type="OrthoDB" id="9768177at2"/>
<dbReference type="AlphaFoldDB" id="A0A084JZ20"/>
<dbReference type="InterPro" id="IPR036942">
    <property type="entry name" value="Beta-barrel_TonB_sf"/>
</dbReference>
<dbReference type="Pfam" id="PF07715">
    <property type="entry name" value="Plug"/>
    <property type="match status" value="1"/>
</dbReference>
<evidence type="ECO:0000256" key="7">
    <source>
        <dbReference type="PROSITE-ProRule" id="PRU01360"/>
    </source>
</evidence>
<dbReference type="RefSeq" id="WP_036580300.1">
    <property type="nucleotide sequence ID" value="NZ_JPJI01000023.1"/>
</dbReference>
<reference evidence="11 13" key="2">
    <citation type="submission" date="2018-03" db="EMBL/GenBank/DDBJ databases">
        <title>Genomic Encyclopedia of Archaeal and Bacterial Type Strains, Phase II (KMG-II): from individual species to whole genera.</title>
        <authorList>
            <person name="Goeker M."/>
        </authorList>
    </citation>
    <scope>NUCLEOTIDE SEQUENCE [LARGE SCALE GENOMIC DNA]</scope>
    <source>
        <strain evidence="11 13">DSM 22727</strain>
    </source>
</reference>
<keyword evidence="6 7" id="KW-0998">Cell outer membrane</keyword>
<evidence type="ECO:0000259" key="9">
    <source>
        <dbReference type="Pfam" id="PF07715"/>
    </source>
</evidence>
<reference evidence="10 12" key="1">
    <citation type="submission" date="2014-07" db="EMBL/GenBank/DDBJ databases">
        <title>Draft genome sequence of Nonlabens ulvanivorans, an ulvan degrading bacterium.</title>
        <authorList>
            <person name="Kopel M."/>
            <person name="Helbert W."/>
            <person name="Henrissat B."/>
            <person name="Doniger T."/>
            <person name="Banin E."/>
        </authorList>
    </citation>
    <scope>NUCLEOTIDE SEQUENCE [LARGE SCALE GENOMIC DNA]</scope>
    <source>
        <strain evidence="10 12">PLR</strain>
    </source>
</reference>
<comment type="similarity">
    <text evidence="7">Belongs to the TonB-dependent receptor family.</text>
</comment>
<keyword evidence="3 7" id="KW-1134">Transmembrane beta strand</keyword>
<feature type="signal peptide" evidence="8">
    <location>
        <begin position="1"/>
        <end position="22"/>
    </location>
</feature>
<keyword evidence="2 7" id="KW-0813">Transport</keyword>
<dbReference type="InterPro" id="IPR039426">
    <property type="entry name" value="TonB-dep_rcpt-like"/>
</dbReference>